<evidence type="ECO:0000256" key="3">
    <source>
        <dbReference type="SAM" id="Phobius"/>
    </source>
</evidence>
<dbReference type="FunFam" id="1.25.40.10:FF:000031">
    <property type="entry name" value="Pentatricopeptide repeat-containing protein mitochondrial"/>
    <property type="match status" value="1"/>
</dbReference>
<evidence type="ECO:0000313" key="4">
    <source>
        <dbReference type="EMBL" id="KAF5194740.1"/>
    </source>
</evidence>
<evidence type="ECO:0000313" key="5">
    <source>
        <dbReference type="Proteomes" id="UP000554482"/>
    </source>
</evidence>
<dbReference type="Proteomes" id="UP000554482">
    <property type="component" value="Unassembled WGS sequence"/>
</dbReference>
<feature type="repeat" description="PPR" evidence="2">
    <location>
        <begin position="728"/>
        <end position="762"/>
    </location>
</feature>
<feature type="repeat" description="PPR" evidence="2">
    <location>
        <begin position="221"/>
        <end position="255"/>
    </location>
</feature>
<dbReference type="InterPro" id="IPR011990">
    <property type="entry name" value="TPR-like_helical_dom_sf"/>
</dbReference>
<feature type="repeat" description="PPR" evidence="2">
    <location>
        <begin position="322"/>
        <end position="356"/>
    </location>
</feature>
<evidence type="ECO:0000256" key="2">
    <source>
        <dbReference type="PROSITE-ProRule" id="PRU00708"/>
    </source>
</evidence>
<dbReference type="PANTHER" id="PTHR47926">
    <property type="entry name" value="PENTATRICOPEPTIDE REPEAT-CONTAINING PROTEIN"/>
    <property type="match status" value="1"/>
</dbReference>
<keyword evidence="5" id="KW-1185">Reference proteome</keyword>
<dbReference type="FunFam" id="1.25.40.10:FF:000073">
    <property type="entry name" value="Pentatricopeptide repeat-containing protein chloroplastic"/>
    <property type="match status" value="1"/>
</dbReference>
<dbReference type="Pfam" id="PF01535">
    <property type="entry name" value="PPR"/>
    <property type="match status" value="2"/>
</dbReference>
<dbReference type="FunFam" id="1.25.40.10:FF:000366">
    <property type="entry name" value="Pentatricopeptide (PPR) repeat-containing protein"/>
    <property type="match status" value="1"/>
</dbReference>
<name>A0A7J6WDQ3_THATH</name>
<feature type="repeat" description="PPR" evidence="2">
    <location>
        <begin position="455"/>
        <end position="489"/>
    </location>
</feature>
<dbReference type="Gene3D" id="1.25.40.10">
    <property type="entry name" value="Tetratricopeptide repeat domain"/>
    <property type="match status" value="7"/>
</dbReference>
<feature type="repeat" description="PPR" evidence="2">
    <location>
        <begin position="54"/>
        <end position="88"/>
    </location>
</feature>
<dbReference type="InterPro" id="IPR002885">
    <property type="entry name" value="PPR_rpt"/>
</dbReference>
<evidence type="ECO:0000256" key="1">
    <source>
        <dbReference type="ARBA" id="ARBA00022737"/>
    </source>
</evidence>
<protein>
    <submittedName>
        <fullName evidence="4">Pentatricopeptide repeat-containing protein</fullName>
    </submittedName>
</protein>
<dbReference type="EMBL" id="JABWDY010018324">
    <property type="protein sequence ID" value="KAF5194740.1"/>
    <property type="molecule type" value="Genomic_DNA"/>
</dbReference>
<dbReference type="NCBIfam" id="TIGR00756">
    <property type="entry name" value="PPR"/>
    <property type="match status" value="7"/>
</dbReference>
<dbReference type="GO" id="GO:0009451">
    <property type="term" value="P:RNA modification"/>
    <property type="evidence" value="ECO:0007669"/>
    <property type="project" value="InterPro"/>
</dbReference>
<accession>A0A7J6WDQ3</accession>
<comment type="caution">
    <text evidence="4">The sequence shown here is derived from an EMBL/GenBank/DDBJ whole genome shotgun (WGS) entry which is preliminary data.</text>
</comment>
<dbReference type="PANTHER" id="PTHR47926:SF347">
    <property type="entry name" value="PENTATRICOPEPTIDE REPEAT-CONTAINING PROTEIN"/>
    <property type="match status" value="1"/>
</dbReference>
<reference evidence="4 5" key="1">
    <citation type="submission" date="2020-06" db="EMBL/GenBank/DDBJ databases">
        <title>Transcriptomic and genomic resources for Thalictrum thalictroides and T. hernandezii: Facilitating candidate gene discovery in an emerging model plant lineage.</title>
        <authorList>
            <person name="Arias T."/>
            <person name="Riano-Pachon D.M."/>
            <person name="Di Stilio V.S."/>
        </authorList>
    </citation>
    <scope>NUCLEOTIDE SEQUENCE [LARGE SCALE GENOMIC DNA]</scope>
    <source>
        <strain evidence="5">cv. WT478/WT964</strain>
        <tissue evidence="4">Leaves</tissue>
    </source>
</reference>
<feature type="repeat" description="PPR" evidence="2">
    <location>
        <begin position="490"/>
        <end position="524"/>
    </location>
</feature>
<sequence>MQGFLRSLHRTYSTWQHSQSSLAKELSQLSILGRIDEAIRILRQIPNPNSFQLDSESYLPLIRSCIKFKAFGKGREIHEHLIDNGVQPNLVLQNNIMMMYSKSGDSKLAQKVFDEMSERNLFSWTAIIGVYSNSGDMAKAFDFFEEMILAGIKADNFLYPIVLKSCAGMKDLRRGVRVHADTIRSGFQWDLFIMNSLVDMYAKCESLWDAKKVFYECDVKDIFTWTTMLVSYVQLGCGQEALELFKEMMCSEVRPQSATFSGIFPIFSGLGCLDMAKQIHGLAISYGCGYDKYCGTSLIDMYANCGGLGYGRLIFDRVRGRDVVSWNIMIKGYVQLRLIDEAMELFHGMLMNGIVPNKITLECITPLYLQNRGVLDLIHHLEYMGLASSIVSANLLDHMCEHIDDIKQAKELHRFLDRRGYMSDNSVVAALIRMYSKFSDTEAAQEVFKSLNAKDLNCWNAIIECYAYNRYTNKALELFHSMRKAGIKPNLLSWNTVIAGFIDIGDFNSALQMYSDMIWTNQNPNLRSFDIIIPLIQYNTCLMTGKELHCTFIRNEGEMSKFVCTAFINMYGNCGDVAYAVNLFEPMGSKDMVSWNTIISVFAKNKFVNEASRTLCEMRKAGVAGNIITWTTMVSCYARNGLVDESLKHFRELQLEGLRPNSITIASILPACAQSATLSHGKSIHGYIVRNGFDEEDLMVPNALVDMYFKCGCLKYAKQLFSSLPERDVVSWNTMIQGFAVYGNAKAALALFDQMLCEGEIPDSVTFIGVLNACSHAGLVNEGWKQFNSMESKYGIIPSGKHYACMVDILGRGGHFKDARDFIVQMPLQPTASLWGALLSACKTHGNVEMAEYAANCLIELQPDNPGNYVVLSNIYAKAGRWNDVDRVRKMMTTRGVKKSPGGSWIEVGNNIYTFAVDKLPNQEMEEIYTSLLDLAAIMIEEGYTTVESLVPAVCPSVDIVNFFGAQAELLLCLISLLCRSFLEKGTKQQSLHVCTLVLTSPTSLGAMFNIIASVVGLETIMKLLLVLLLSIKFRSSSIKGKEDKKSVEGFPEVSVLTLGLLPILCSYAEIAACCNLHWLRWT</sequence>
<proteinExistence type="predicted"/>
<dbReference type="FunFam" id="1.25.40.10:FF:000393">
    <property type="entry name" value="Pentatricopeptide repeat-containing protein At1g20230"/>
    <property type="match status" value="1"/>
</dbReference>
<keyword evidence="3" id="KW-1133">Transmembrane helix</keyword>
<feature type="repeat" description="PPR" evidence="2">
    <location>
        <begin position="591"/>
        <end position="625"/>
    </location>
</feature>
<dbReference type="AlphaFoldDB" id="A0A7J6WDQ3"/>
<dbReference type="Pfam" id="PF13812">
    <property type="entry name" value="PPR_3"/>
    <property type="match status" value="1"/>
</dbReference>
<dbReference type="GO" id="GO:0003723">
    <property type="term" value="F:RNA binding"/>
    <property type="evidence" value="ECO:0007669"/>
    <property type="project" value="InterPro"/>
</dbReference>
<feature type="repeat" description="PPR" evidence="2">
    <location>
        <begin position="626"/>
        <end position="660"/>
    </location>
</feature>
<keyword evidence="3" id="KW-0812">Transmembrane</keyword>
<dbReference type="OrthoDB" id="185373at2759"/>
<keyword evidence="1" id="KW-0677">Repeat</keyword>
<gene>
    <name evidence="4" type="ORF">FRX31_015666</name>
</gene>
<dbReference type="PROSITE" id="PS51375">
    <property type="entry name" value="PPR"/>
    <property type="match status" value="9"/>
</dbReference>
<feature type="repeat" description="PPR" evidence="2">
    <location>
        <begin position="120"/>
        <end position="154"/>
    </location>
</feature>
<feature type="transmembrane region" description="Helical" evidence="3">
    <location>
        <begin position="1015"/>
        <end position="1034"/>
    </location>
</feature>
<dbReference type="InterPro" id="IPR046848">
    <property type="entry name" value="E_motif"/>
</dbReference>
<dbReference type="InterPro" id="IPR046960">
    <property type="entry name" value="PPR_At4g14850-like_plant"/>
</dbReference>
<dbReference type="Pfam" id="PF13041">
    <property type="entry name" value="PPR_2"/>
    <property type="match status" value="6"/>
</dbReference>
<keyword evidence="3" id="KW-0472">Membrane</keyword>
<dbReference type="Pfam" id="PF20431">
    <property type="entry name" value="E_motif"/>
    <property type="match status" value="1"/>
</dbReference>
<organism evidence="4 5">
    <name type="scientific">Thalictrum thalictroides</name>
    <name type="common">Rue-anemone</name>
    <name type="synonym">Anemone thalictroides</name>
    <dbReference type="NCBI Taxonomy" id="46969"/>
    <lineage>
        <taxon>Eukaryota</taxon>
        <taxon>Viridiplantae</taxon>
        <taxon>Streptophyta</taxon>
        <taxon>Embryophyta</taxon>
        <taxon>Tracheophyta</taxon>
        <taxon>Spermatophyta</taxon>
        <taxon>Magnoliopsida</taxon>
        <taxon>Ranunculales</taxon>
        <taxon>Ranunculaceae</taxon>
        <taxon>Thalictroideae</taxon>
        <taxon>Thalictrum</taxon>
    </lineage>
</organism>